<proteinExistence type="predicted"/>
<dbReference type="OMA" id="IDICMAE"/>
<dbReference type="Proteomes" id="UP000005204">
    <property type="component" value="Unassembled WGS sequence"/>
</dbReference>
<feature type="region of interest" description="Disordered" evidence="1">
    <location>
        <begin position="301"/>
        <end position="323"/>
    </location>
</feature>
<dbReference type="SMR" id="A0A8R1WEL9"/>
<evidence type="ECO:0000313" key="3">
    <source>
        <dbReference type="Proteomes" id="UP000005204"/>
    </source>
</evidence>
<evidence type="ECO:0000313" key="2">
    <source>
        <dbReference type="EnsemblMetazoa" id="XP_004922202.1"/>
    </source>
</evidence>
<dbReference type="AlphaFoldDB" id="A0A8R1WEL9"/>
<gene>
    <name evidence="2" type="primary">101746930</name>
</gene>
<feature type="compositionally biased region" description="Polar residues" evidence="1">
    <location>
        <begin position="310"/>
        <end position="323"/>
    </location>
</feature>
<dbReference type="OrthoDB" id="7491828at2759"/>
<accession>A0A8R1WEL9</accession>
<evidence type="ECO:0000256" key="1">
    <source>
        <dbReference type="SAM" id="MobiDB-lite"/>
    </source>
</evidence>
<reference evidence="3" key="1">
    <citation type="journal article" date="2008" name="Insect Biochem. Mol. Biol.">
        <title>The genome of a lepidopteran model insect, the silkworm Bombyx mori.</title>
        <authorList>
            <consortium name="International Silkworm Genome Consortium"/>
        </authorList>
    </citation>
    <scope>NUCLEOTIDE SEQUENCE [LARGE SCALE GENOMIC DNA]</scope>
    <source>
        <strain evidence="3">p50T</strain>
    </source>
</reference>
<dbReference type="KEGG" id="bmor:101746930"/>
<organism evidence="2 3">
    <name type="scientific">Bombyx mori</name>
    <name type="common">Silk moth</name>
    <dbReference type="NCBI Taxonomy" id="7091"/>
    <lineage>
        <taxon>Eukaryota</taxon>
        <taxon>Metazoa</taxon>
        <taxon>Ecdysozoa</taxon>
        <taxon>Arthropoda</taxon>
        <taxon>Hexapoda</taxon>
        <taxon>Insecta</taxon>
        <taxon>Pterygota</taxon>
        <taxon>Neoptera</taxon>
        <taxon>Endopterygota</taxon>
        <taxon>Lepidoptera</taxon>
        <taxon>Glossata</taxon>
        <taxon>Ditrysia</taxon>
        <taxon>Bombycoidea</taxon>
        <taxon>Bombycidae</taxon>
        <taxon>Bombycinae</taxon>
        <taxon>Bombyx</taxon>
    </lineage>
</organism>
<sequence length="416" mass="47689">MEKPNRRILKSKSSSNTIKTKIVKDKTLNDSALNVLPETKKKGIYVEKRNFAQKTQVTKRLKTLPNQITRRRDNKQFLSSVLNILSKGTTSTQFPEPAPDKSGEEIIPKTTKIERAKAMNNEKKSKFKSKILNRNYDDNFIVLKSTNSSKFSSPSLYSDQSRDVCKINSNNVTAIAKEVLEGKKTKRVTIDEPATLVSEHKANDKNLYNFFVDILETTFSACDMKESLETNKLKLSESNLGFEIEESVAKKLVDNNIEVATKINDSNKKIVKPTTNYYDNNFVLEDYLSYKTVFKSDNRKPKLHEKNRLKSTPQSTSNYSRFNKSTKKRMKSDFIDILKRELTNSSLGSVEPQNFYQSLKFIAKTKKANAKLKYADEMRDKNPECVFKRRKIIAKSRKNRRNIVGSTKTLNAVQVA</sequence>
<name>A0A8R1WEL9_BOMMO</name>
<keyword evidence="3" id="KW-1185">Reference proteome</keyword>
<dbReference type="EnsemblMetazoa" id="XM_004922145.4">
    <property type="protein sequence ID" value="XP_004922202.1"/>
    <property type="gene ID" value="LOC101746930"/>
</dbReference>
<reference evidence="2" key="2">
    <citation type="submission" date="2022-06" db="UniProtKB">
        <authorList>
            <consortium name="EnsemblMetazoa"/>
        </authorList>
    </citation>
    <scope>IDENTIFICATION</scope>
    <source>
        <strain evidence="2">p50T (Dazao)</strain>
    </source>
</reference>
<protein>
    <submittedName>
        <fullName evidence="2">Uncharacterized protein</fullName>
    </submittedName>
</protein>